<keyword evidence="3" id="KW-1185">Reference proteome</keyword>
<dbReference type="Proteomes" id="UP000184364">
    <property type="component" value="Unassembled WGS sequence"/>
</dbReference>
<organism evidence="2 3">
    <name type="scientific">Chryseobacterium polytrichastri</name>
    <dbReference type="NCBI Taxonomy" id="1302687"/>
    <lineage>
        <taxon>Bacteria</taxon>
        <taxon>Pseudomonadati</taxon>
        <taxon>Bacteroidota</taxon>
        <taxon>Flavobacteriia</taxon>
        <taxon>Flavobacteriales</taxon>
        <taxon>Weeksellaceae</taxon>
        <taxon>Chryseobacterium group</taxon>
        <taxon>Chryseobacterium</taxon>
    </lineage>
</organism>
<accession>A0A1M6XID5</accession>
<evidence type="ECO:0000313" key="3">
    <source>
        <dbReference type="Proteomes" id="UP000184364"/>
    </source>
</evidence>
<dbReference type="InterPro" id="IPR037401">
    <property type="entry name" value="SnoaL-like"/>
</dbReference>
<evidence type="ECO:0000313" key="2">
    <source>
        <dbReference type="EMBL" id="SHL05737.1"/>
    </source>
</evidence>
<dbReference type="Gene3D" id="3.10.450.50">
    <property type="match status" value="2"/>
</dbReference>
<proteinExistence type="predicted"/>
<dbReference type="STRING" id="1302687.SAMN05444267_101124"/>
<dbReference type="InterPro" id="IPR032710">
    <property type="entry name" value="NTF2-like_dom_sf"/>
</dbReference>
<protein>
    <submittedName>
        <fullName evidence="2">Ketosteroid isomerase-related protein</fullName>
    </submittedName>
</protein>
<evidence type="ECO:0000259" key="1">
    <source>
        <dbReference type="Pfam" id="PF12680"/>
    </source>
</evidence>
<dbReference type="AlphaFoldDB" id="A0A1M6XID5"/>
<gene>
    <name evidence="2" type="ORF">SAMN05444267_101124</name>
</gene>
<dbReference type="PANTHER" id="PTHR41252">
    <property type="entry name" value="BLR2505 PROTEIN"/>
    <property type="match status" value="1"/>
</dbReference>
<dbReference type="Pfam" id="PF12680">
    <property type="entry name" value="SnoaL_2"/>
    <property type="match status" value="2"/>
</dbReference>
<keyword evidence="2" id="KW-0413">Isomerase</keyword>
<dbReference type="OrthoDB" id="6657864at2"/>
<feature type="domain" description="SnoaL-like" evidence="1">
    <location>
        <begin position="10"/>
        <end position="120"/>
    </location>
</feature>
<sequence length="282" mass="32582">MENNNVSKAQSYFELINNGQFNTQAFADLFTEDVEIYYPKFGYAKGMEGIGSFSQHVRKLINDLHFEMDKFTYITNEKYVIVEGSEKGITRTGIPFPDGIVSHGKFCTVFEFENSRIKRMHCYVDPDFGGEDIERAQLLNTTIEASQKEDIETQTRNVVNNFYDIQFGRTEGNLEDLFADEIDWDLPGNTEKFEWVGKRTKKNQVGEFFKLLYANVKPEKFEIDFIAVKGENATVVGELSSKILKYDKVFTTEFVVIFKVVNGKIVKFHLLEDGYKLNEEMN</sequence>
<name>A0A1M6XID5_9FLAO</name>
<reference evidence="3" key="1">
    <citation type="submission" date="2016-11" db="EMBL/GenBank/DDBJ databases">
        <authorList>
            <person name="Varghese N."/>
            <person name="Submissions S."/>
        </authorList>
    </citation>
    <scope>NUCLEOTIDE SEQUENCE [LARGE SCALE GENOMIC DNA]</scope>
    <source>
        <strain evidence="3">DSM 26899</strain>
    </source>
</reference>
<dbReference type="GO" id="GO:0016853">
    <property type="term" value="F:isomerase activity"/>
    <property type="evidence" value="ECO:0007669"/>
    <property type="project" value="UniProtKB-KW"/>
</dbReference>
<feature type="domain" description="SnoaL-like" evidence="1">
    <location>
        <begin position="173"/>
        <end position="267"/>
    </location>
</feature>
<dbReference type="RefSeq" id="WP_083547122.1">
    <property type="nucleotide sequence ID" value="NZ_FRAV01000011.1"/>
</dbReference>
<dbReference type="PANTHER" id="PTHR41252:SF1">
    <property type="entry name" value="BLR2505 PROTEIN"/>
    <property type="match status" value="1"/>
</dbReference>
<dbReference type="EMBL" id="FRAV01000011">
    <property type="protein sequence ID" value="SHL05737.1"/>
    <property type="molecule type" value="Genomic_DNA"/>
</dbReference>
<dbReference type="SUPFAM" id="SSF54427">
    <property type="entry name" value="NTF2-like"/>
    <property type="match status" value="2"/>
</dbReference>